<evidence type="ECO:0000256" key="1">
    <source>
        <dbReference type="SAM" id="SignalP"/>
    </source>
</evidence>
<comment type="caution">
    <text evidence="2">The sequence shown here is derived from an EMBL/GenBank/DDBJ whole genome shotgun (WGS) entry which is preliminary data.</text>
</comment>
<dbReference type="InterPro" id="IPR006059">
    <property type="entry name" value="SBP"/>
</dbReference>
<feature type="chain" id="PRO_5038579943" evidence="1">
    <location>
        <begin position="29"/>
        <end position="553"/>
    </location>
</feature>
<dbReference type="RefSeq" id="WP_185671114.1">
    <property type="nucleotide sequence ID" value="NZ_JACJVP010000036.1"/>
</dbReference>
<dbReference type="PANTHER" id="PTHR43649:SF12">
    <property type="entry name" value="DIACETYLCHITOBIOSE BINDING PROTEIN DASA"/>
    <property type="match status" value="1"/>
</dbReference>
<name>A0A7X0RTI8_9BACL</name>
<keyword evidence="3" id="KW-1185">Reference proteome</keyword>
<proteinExistence type="predicted"/>
<dbReference type="Proteomes" id="UP000547209">
    <property type="component" value="Unassembled WGS sequence"/>
</dbReference>
<sequence length="553" mass="61227">MRAAKCAWVRFAASAAALLMLCSCFGGGGDGSAPAGSAAEPAAYAPYDAPVTLRIPHLYADIQLPEGDTSENNFLTRYLTKQTGISIRYVWEAQDELQYVSKTDYAIRSGDLPDALVVNREQFLELARSGQLADLTDIYPKYASSLVQSLYDATDGKAIRDATVDGRLYGLPNVAIEADAPTYVWVRQDWLDRLKLAPPRTLDDIARIVQTFRKADPDGDGRANTAGIPVDRSLVFDQTTGNNGLNGVFAAFHAFPKRWIAGADGKPVYGSIQPEAKRALALLADWYRAGILDRDFMLRQDPQDLVATNQAGLFFGPWWAPYYPLPKSVAADTKAEWQVYAVPIDDSGQFVTSTAPTTDRYLVVRQGFAHPEAVLKLLNVFTRLERNQDPNGKQLLAYTEQTGVQLRNYYPFDLLLDHPDAVVQRHDRLVQALAGDIDPDQLDAETKRLYDDAVTERDNPLKNINAWSDSQAYLLGGAVSKTKMIRVESFFPDPTPTMLQEGEALRKLEEKTYAKIISGEWPIDAFDAFVERWKRSGGDRIAAEVAESVRGSA</sequence>
<organism evidence="2 3">
    <name type="scientific">Cohnella nanjingensis</name>
    <dbReference type="NCBI Taxonomy" id="1387779"/>
    <lineage>
        <taxon>Bacteria</taxon>
        <taxon>Bacillati</taxon>
        <taxon>Bacillota</taxon>
        <taxon>Bacilli</taxon>
        <taxon>Bacillales</taxon>
        <taxon>Paenibacillaceae</taxon>
        <taxon>Cohnella</taxon>
    </lineage>
</organism>
<feature type="signal peptide" evidence="1">
    <location>
        <begin position="1"/>
        <end position="28"/>
    </location>
</feature>
<dbReference type="InterPro" id="IPR050490">
    <property type="entry name" value="Bact_solute-bd_prot1"/>
</dbReference>
<protein>
    <submittedName>
        <fullName evidence="2">Extracellular solute-binding protein</fullName>
    </submittedName>
</protein>
<dbReference type="Gene3D" id="3.40.190.10">
    <property type="entry name" value="Periplasmic binding protein-like II"/>
    <property type="match status" value="2"/>
</dbReference>
<dbReference type="PANTHER" id="PTHR43649">
    <property type="entry name" value="ARABINOSE-BINDING PROTEIN-RELATED"/>
    <property type="match status" value="1"/>
</dbReference>
<dbReference type="AlphaFoldDB" id="A0A7X0RTI8"/>
<evidence type="ECO:0000313" key="3">
    <source>
        <dbReference type="Proteomes" id="UP000547209"/>
    </source>
</evidence>
<reference evidence="2 3" key="1">
    <citation type="submission" date="2020-08" db="EMBL/GenBank/DDBJ databases">
        <title>Cohnella phylogeny.</title>
        <authorList>
            <person name="Dunlap C."/>
        </authorList>
    </citation>
    <scope>NUCLEOTIDE SEQUENCE [LARGE SCALE GENOMIC DNA]</scope>
    <source>
        <strain evidence="2 3">DSM 28246</strain>
    </source>
</reference>
<dbReference type="Pfam" id="PF13416">
    <property type="entry name" value="SBP_bac_8"/>
    <property type="match status" value="1"/>
</dbReference>
<dbReference type="EMBL" id="JACJVP010000036">
    <property type="protein sequence ID" value="MBB6673251.1"/>
    <property type="molecule type" value="Genomic_DNA"/>
</dbReference>
<dbReference type="SUPFAM" id="SSF53850">
    <property type="entry name" value="Periplasmic binding protein-like II"/>
    <property type="match status" value="1"/>
</dbReference>
<keyword evidence="1" id="KW-0732">Signal</keyword>
<evidence type="ECO:0000313" key="2">
    <source>
        <dbReference type="EMBL" id="MBB6673251.1"/>
    </source>
</evidence>
<dbReference type="PROSITE" id="PS51257">
    <property type="entry name" value="PROKAR_LIPOPROTEIN"/>
    <property type="match status" value="1"/>
</dbReference>
<gene>
    <name evidence="2" type="ORF">H7C19_21480</name>
</gene>
<accession>A0A7X0RTI8</accession>